<protein>
    <recommendedName>
        <fullName evidence="2">Cysteine-rich CPCC domain-containing protein</fullName>
    </recommendedName>
</protein>
<evidence type="ECO:0000313" key="4">
    <source>
        <dbReference type="Proteomes" id="UP000475079"/>
    </source>
</evidence>
<evidence type="ECO:0000256" key="1">
    <source>
        <dbReference type="SAM" id="MobiDB-lite"/>
    </source>
</evidence>
<feature type="domain" description="Cysteine-rich CPCC" evidence="2">
    <location>
        <begin position="3"/>
        <end position="37"/>
    </location>
</feature>
<name>A0A6L5E7W9_9ENTR</name>
<dbReference type="RefSeq" id="WP_152404004.1">
    <property type="nucleotide sequence ID" value="NZ_WHIY01000007.1"/>
</dbReference>
<accession>A0A6L5E7W9</accession>
<sequence length="39" mass="4317">MSDYARCQICHWICDLAKSADSDLSEGRNSLSLSEARIA</sequence>
<dbReference type="EMBL" id="WHIY01000007">
    <property type="protein sequence ID" value="MPQ51592.1"/>
    <property type="molecule type" value="Genomic_DNA"/>
</dbReference>
<evidence type="ECO:0000259" key="2">
    <source>
        <dbReference type="Pfam" id="PF14206"/>
    </source>
</evidence>
<proteinExistence type="predicted"/>
<dbReference type="AlphaFoldDB" id="A0A6L5E7W9"/>
<reference evidence="3 4" key="1">
    <citation type="submission" date="2019-10" db="EMBL/GenBank/DDBJ databases">
        <title>Characterization of a new Citrobacter species.</title>
        <authorList>
            <person name="Goncalves Ribeiro T."/>
            <person name="Izdebski R."/>
            <person name="Urbanowicz P."/>
            <person name="Carmeli Y."/>
            <person name="Gniadkowski M."/>
            <person name="Peixe L."/>
        </authorList>
    </citation>
    <scope>NUCLEOTIDE SEQUENCE [LARGE SCALE GENOMIC DNA]</scope>
    <source>
        <strain evidence="3 4">NMI7905_11</strain>
    </source>
</reference>
<dbReference type="Pfam" id="PF14206">
    <property type="entry name" value="Cys_rich_CPCC"/>
    <property type="match status" value="1"/>
</dbReference>
<organism evidence="3 4">
    <name type="scientific">Citrobacter telavivensis</name>
    <dbReference type="NCBI Taxonomy" id="2653932"/>
    <lineage>
        <taxon>Bacteria</taxon>
        <taxon>Pseudomonadati</taxon>
        <taxon>Pseudomonadota</taxon>
        <taxon>Gammaproteobacteria</taxon>
        <taxon>Enterobacterales</taxon>
        <taxon>Enterobacteriaceae</taxon>
        <taxon>Citrobacter</taxon>
    </lineage>
</organism>
<dbReference type="Proteomes" id="UP000475079">
    <property type="component" value="Unassembled WGS sequence"/>
</dbReference>
<comment type="caution">
    <text evidence="3">The sequence shown here is derived from an EMBL/GenBank/DDBJ whole genome shotgun (WGS) entry which is preliminary data.</text>
</comment>
<feature type="region of interest" description="Disordered" evidence="1">
    <location>
        <begin position="20"/>
        <end position="39"/>
    </location>
</feature>
<dbReference type="InterPro" id="IPR025983">
    <property type="entry name" value="Cys_rich_CPCC"/>
</dbReference>
<keyword evidence="4" id="KW-1185">Reference proteome</keyword>
<gene>
    <name evidence="3" type="ORF">GBB84_11805</name>
</gene>
<evidence type="ECO:0000313" key="3">
    <source>
        <dbReference type="EMBL" id="MPQ51592.1"/>
    </source>
</evidence>